<gene>
    <name evidence="1" type="ORF">H735_18790</name>
</gene>
<sequence>MFKFKLIDIEAYMEKYKLHLRIYELEGVGSDYKNENLTLGVLTQIEELDEEVRGFKQNNGQKKNTFDFDTLHFLLSKRFGDKLHLHCKIDSEKSFLLSSKLEVSEEFLDKAMREIEILLQGVEIFLVDRNLGHLQDIPVFDKRKEEILADKKTTSWVLMSDAKSLGGTEKYDNCPELISFIKESSDGRENIITYTKKTPESSYVGIEFSKLVAQKNEYSRHNKFSKPKEEEELKCALSHLVKALEFNAK</sequence>
<name>A0A0C1ZEV6_9VIBR</name>
<evidence type="ECO:0000313" key="2">
    <source>
        <dbReference type="Proteomes" id="UP000031586"/>
    </source>
</evidence>
<protein>
    <submittedName>
        <fullName evidence="1">Uncharacterized protein</fullName>
    </submittedName>
</protein>
<accession>A0A0C1ZEV6</accession>
<reference evidence="1 2" key="1">
    <citation type="submission" date="2014-07" db="EMBL/GenBank/DDBJ databases">
        <title>Unique and conserved regions in Vibrio harveyi and related species in comparison with the shrimp pathogen Vibrio harveyi CAIM 1792.</title>
        <authorList>
            <person name="Espinoza-Valles I."/>
            <person name="Vora G."/>
            <person name="Leekitcharoenphon P."/>
            <person name="Ussery D."/>
            <person name="Hoj L."/>
            <person name="Gomez-Gil B."/>
        </authorList>
    </citation>
    <scope>NUCLEOTIDE SEQUENCE [LARGE SCALE GENOMIC DNA]</scope>
    <source>
        <strain evidence="2">CAIM 1854 / LMG 25443</strain>
    </source>
</reference>
<evidence type="ECO:0000313" key="1">
    <source>
        <dbReference type="EMBL" id="KIF51596.1"/>
    </source>
</evidence>
<dbReference type="EMBL" id="JPRD01000032">
    <property type="protein sequence ID" value="KIF51596.1"/>
    <property type="molecule type" value="Genomic_DNA"/>
</dbReference>
<dbReference type="AlphaFoldDB" id="A0A0C1ZEV6"/>
<proteinExistence type="predicted"/>
<dbReference type="PATRIC" id="fig|1229493.5.peg.3076"/>
<organism evidence="1 2">
    <name type="scientific">Vibrio owensii CAIM 1854 = LMG 25443</name>
    <dbReference type="NCBI Taxonomy" id="1229493"/>
    <lineage>
        <taxon>Bacteria</taxon>
        <taxon>Pseudomonadati</taxon>
        <taxon>Pseudomonadota</taxon>
        <taxon>Gammaproteobacteria</taxon>
        <taxon>Vibrionales</taxon>
        <taxon>Vibrionaceae</taxon>
        <taxon>Vibrio</taxon>
    </lineage>
</organism>
<dbReference type="Proteomes" id="UP000031586">
    <property type="component" value="Unassembled WGS sequence"/>
</dbReference>
<comment type="caution">
    <text evidence="1">The sequence shown here is derived from an EMBL/GenBank/DDBJ whole genome shotgun (WGS) entry which is preliminary data.</text>
</comment>